<sequence>MTTELDAAIAFVAKARPRALTVGEKLDIIRLQAHFCKPEIKDVSNHVATILGRSNKTIQTVWSQYCNDGTFNVAKTRSNKSTHATRVPGTQAVMTLVLDLLRTKRLTNSRVVVRDVMELLCEHGHLDVEKENPTDQRPSLRATQTFFKRRGFMRRKKKGLDIYMKLVVHALQEDTPRTIIYLDESFIHHKYKLQHCFRSRRYPDGNLLRRPN</sequence>
<dbReference type="GeneID" id="20804892"/>
<proteinExistence type="predicted"/>
<dbReference type="OrthoDB" id="75703at2759"/>
<protein>
    <submittedName>
        <fullName evidence="1">Uncharacterized protein</fullName>
    </submittedName>
</protein>
<dbReference type="VEuPathDB" id="FungiDB:H257_02896"/>
<name>W4H1H2_APHAT</name>
<dbReference type="AlphaFoldDB" id="W4H1H2"/>
<gene>
    <name evidence="1" type="ORF">H257_02896</name>
</gene>
<organism evidence="1">
    <name type="scientific">Aphanomyces astaci</name>
    <name type="common">Crayfish plague agent</name>
    <dbReference type="NCBI Taxonomy" id="112090"/>
    <lineage>
        <taxon>Eukaryota</taxon>
        <taxon>Sar</taxon>
        <taxon>Stramenopiles</taxon>
        <taxon>Oomycota</taxon>
        <taxon>Saprolegniomycetes</taxon>
        <taxon>Saprolegniales</taxon>
        <taxon>Verrucalvaceae</taxon>
        <taxon>Aphanomyces</taxon>
    </lineage>
</organism>
<evidence type="ECO:0000313" key="1">
    <source>
        <dbReference type="EMBL" id="ETV85003.1"/>
    </source>
</evidence>
<dbReference type="EMBL" id="KI913118">
    <property type="protein sequence ID" value="ETV85003.1"/>
    <property type="molecule type" value="Genomic_DNA"/>
</dbReference>
<dbReference type="RefSeq" id="XP_009825021.1">
    <property type="nucleotide sequence ID" value="XM_009826719.1"/>
</dbReference>
<accession>W4H1H2</accession>
<reference evidence="1" key="1">
    <citation type="submission" date="2013-12" db="EMBL/GenBank/DDBJ databases">
        <title>The Genome Sequence of Aphanomyces astaci APO3.</title>
        <authorList>
            <consortium name="The Broad Institute Genomics Platform"/>
            <person name="Russ C."/>
            <person name="Tyler B."/>
            <person name="van West P."/>
            <person name="Dieguez-Uribeondo J."/>
            <person name="Young S.K."/>
            <person name="Zeng Q."/>
            <person name="Gargeya S."/>
            <person name="Fitzgerald M."/>
            <person name="Abouelleil A."/>
            <person name="Alvarado L."/>
            <person name="Chapman S.B."/>
            <person name="Gainer-Dewar J."/>
            <person name="Goldberg J."/>
            <person name="Griggs A."/>
            <person name="Gujja S."/>
            <person name="Hansen M."/>
            <person name="Howarth C."/>
            <person name="Imamovic A."/>
            <person name="Ireland A."/>
            <person name="Larimer J."/>
            <person name="McCowan C."/>
            <person name="Murphy C."/>
            <person name="Pearson M."/>
            <person name="Poon T.W."/>
            <person name="Priest M."/>
            <person name="Roberts A."/>
            <person name="Saif S."/>
            <person name="Shea T."/>
            <person name="Sykes S."/>
            <person name="Wortman J."/>
            <person name="Nusbaum C."/>
            <person name="Birren B."/>
        </authorList>
    </citation>
    <scope>NUCLEOTIDE SEQUENCE [LARGE SCALE GENOMIC DNA]</scope>
    <source>
        <strain evidence="1">APO3</strain>
    </source>
</reference>